<evidence type="ECO:0000256" key="1">
    <source>
        <dbReference type="SAM" id="MobiDB-lite"/>
    </source>
</evidence>
<dbReference type="AlphaFoldDB" id="N1R3Z4"/>
<accession>N1R3Z4</accession>
<dbReference type="PANTHER" id="PTHR33976">
    <property type="entry name" value="OS07G0645000 PROTEIN"/>
    <property type="match status" value="1"/>
</dbReference>
<feature type="compositionally biased region" description="Gly residues" evidence="1">
    <location>
        <begin position="1"/>
        <end position="24"/>
    </location>
</feature>
<organism evidence="3">
    <name type="scientific">Aegilops tauschii</name>
    <name type="common">Tausch's goatgrass</name>
    <name type="synonym">Aegilops squarrosa</name>
    <dbReference type="NCBI Taxonomy" id="37682"/>
    <lineage>
        <taxon>Eukaryota</taxon>
        <taxon>Viridiplantae</taxon>
        <taxon>Streptophyta</taxon>
        <taxon>Embryophyta</taxon>
        <taxon>Tracheophyta</taxon>
        <taxon>Spermatophyta</taxon>
        <taxon>Magnoliopsida</taxon>
        <taxon>Liliopsida</taxon>
        <taxon>Poales</taxon>
        <taxon>Poaceae</taxon>
        <taxon>BOP clade</taxon>
        <taxon>Pooideae</taxon>
        <taxon>Triticodae</taxon>
        <taxon>Triticeae</taxon>
        <taxon>Triticinae</taxon>
        <taxon>Aegilops</taxon>
    </lineage>
</organism>
<feature type="compositionally biased region" description="Basic and acidic residues" evidence="1">
    <location>
        <begin position="65"/>
        <end position="75"/>
    </location>
</feature>
<dbReference type="InterPro" id="IPR059083">
    <property type="entry name" value="At5g19230_dom"/>
</dbReference>
<feature type="region of interest" description="Disordered" evidence="1">
    <location>
        <begin position="1"/>
        <end position="90"/>
    </location>
</feature>
<name>N1R3Z4_AEGTA</name>
<feature type="domain" description="Uncharacterized GPI-anchored protein At5g19230-like" evidence="2">
    <location>
        <begin position="120"/>
        <end position="245"/>
    </location>
</feature>
<proteinExistence type="predicted"/>
<protein>
    <recommendedName>
        <fullName evidence="2">Uncharacterized GPI-anchored protein At5g19230-like domain-containing protein</fullName>
    </recommendedName>
</protein>
<sequence length="286" mass="29741">MATTSGGGDGGEGLDGSGGGGRSSGGRRPQCDPVGKLGPNPDGDSHSTADWGKVVLPPPSQYAEEAEKAAADGKKASAAADSLGEEVPLGHPSPPRAALFCFLAVASSLLHPARSDGDDNQLLKGINSYRASLKVPALTENSNADCLAEQLAKKFKGQECTNTTGANTVPGTEPQFPDYPQFLDRCHLNASVTEDGQVMPACVPGLVADIVLTNYTKSQYNRFLNDTKYSGIGIANEGDWVVVVLSTSTDSGDYSPAPPGSNWAPSVQPFSWMIVSLVGFVVLLMK</sequence>
<dbReference type="Pfam" id="PF25884">
    <property type="entry name" value="At5g19230"/>
    <property type="match status" value="1"/>
</dbReference>
<evidence type="ECO:0000313" key="3">
    <source>
        <dbReference type="EnsemblPlants" id="EMT17592"/>
    </source>
</evidence>
<evidence type="ECO:0000259" key="2">
    <source>
        <dbReference type="Pfam" id="PF25884"/>
    </source>
</evidence>
<dbReference type="EnsemblPlants" id="EMT17592">
    <property type="protein sequence ID" value="EMT17592"/>
    <property type="gene ID" value="F775_44025"/>
</dbReference>
<dbReference type="InterPro" id="IPR045285">
    <property type="entry name" value="At5g19230-like"/>
</dbReference>
<reference evidence="3" key="1">
    <citation type="submission" date="2015-06" db="UniProtKB">
        <authorList>
            <consortium name="EnsemblPlants"/>
        </authorList>
    </citation>
    <scope>IDENTIFICATION</scope>
</reference>
<dbReference type="PANTHER" id="PTHR33976:SF8">
    <property type="entry name" value="OS07G0645000 PROTEIN"/>
    <property type="match status" value="1"/>
</dbReference>